<feature type="compositionally biased region" description="Acidic residues" evidence="1">
    <location>
        <begin position="213"/>
        <end position="226"/>
    </location>
</feature>
<feature type="compositionally biased region" description="Basic and acidic residues" evidence="1">
    <location>
        <begin position="172"/>
        <end position="185"/>
    </location>
</feature>
<proteinExistence type="predicted"/>
<accession>A0A7H9BAF8</accession>
<dbReference type="Proteomes" id="UP000509704">
    <property type="component" value="Chromosome 8"/>
</dbReference>
<dbReference type="GO" id="GO:0030071">
    <property type="term" value="P:regulation of mitotic metaphase/anaphase transition"/>
    <property type="evidence" value="ECO:0007669"/>
    <property type="project" value="InterPro"/>
</dbReference>
<evidence type="ECO:0000256" key="1">
    <source>
        <dbReference type="SAM" id="MobiDB-lite"/>
    </source>
</evidence>
<feature type="compositionally biased region" description="Polar residues" evidence="1">
    <location>
        <begin position="159"/>
        <end position="171"/>
    </location>
</feature>
<evidence type="ECO:0000313" key="2">
    <source>
        <dbReference type="EMBL" id="QLG74702.1"/>
    </source>
</evidence>
<dbReference type="Pfam" id="PF05841">
    <property type="entry name" value="Apc15p"/>
    <property type="match status" value="1"/>
</dbReference>
<dbReference type="RefSeq" id="XP_037146427.1">
    <property type="nucleotide sequence ID" value="XM_037290532.1"/>
</dbReference>
<feature type="region of interest" description="Disordered" evidence="1">
    <location>
        <begin position="29"/>
        <end position="65"/>
    </location>
</feature>
<gene>
    <name evidence="2" type="ORF">HG535_0H00270</name>
</gene>
<sequence>MTLMSHDEIPLSDLPLFRDIKEDLSIQQQEQQALKNNKQPRFSQTTRNKTQISRNTQQGNNSRGTQYVPPLSAYSANEEAPYFPSGRHTSAGRFDELSMRYEQTQQRFKSIRTLGWSFLTPLGINSSIQGRKEKRLNEMHRVPDEPTALGDDGRLRNLTLPTDFQENGSDTNFHDLEINNEHDFGPEEMTDGNRGGEDNVDTGGHNDDSVNHEEDDDDDDNDDDASYDYDAEFARVEDEHEHEEQEERRHYSNRRIVRDVTIQQFVETSHVDRNPYEIDEEYEESHSNVDNGDSGDFTEIPWVDVSDTVQSVDSSRVTSLNSHIDRQAVPGRNLRRHRHVPDNNSDQSIDSIRQ</sequence>
<name>A0A7H9BAF8_ZYGMR</name>
<evidence type="ECO:0000313" key="3">
    <source>
        <dbReference type="Proteomes" id="UP000509704"/>
    </source>
</evidence>
<reference evidence="2 3" key="1">
    <citation type="submission" date="2020-07" db="EMBL/GenBank/DDBJ databases">
        <title>The yeast mating-type switching endonuclease HO is a domesticated member of an unorthodox homing genetic element family.</title>
        <authorList>
            <person name="Coughlan A.Y."/>
            <person name="Lombardi L."/>
            <person name="Braun-Galleani S."/>
            <person name="Martos A.R."/>
            <person name="Galeote V."/>
            <person name="Bigey F."/>
            <person name="Dequin S."/>
            <person name="Byrne K.P."/>
            <person name="Wolfe K.H."/>
        </authorList>
    </citation>
    <scope>NUCLEOTIDE SEQUENCE [LARGE SCALE GENOMIC DNA]</scope>
    <source>
        <strain evidence="2 3">NRRL Y-6702</strain>
    </source>
</reference>
<feature type="region of interest" description="Disordered" evidence="1">
    <location>
        <begin position="328"/>
        <end position="354"/>
    </location>
</feature>
<feature type="compositionally biased region" description="Polar residues" evidence="1">
    <location>
        <begin position="342"/>
        <end position="354"/>
    </location>
</feature>
<dbReference type="OrthoDB" id="4047136at2759"/>
<dbReference type="GO" id="GO:0031145">
    <property type="term" value="P:anaphase-promoting complex-dependent catabolic process"/>
    <property type="evidence" value="ECO:0007669"/>
    <property type="project" value="InterPro"/>
</dbReference>
<dbReference type="EMBL" id="CP058611">
    <property type="protein sequence ID" value="QLG74702.1"/>
    <property type="molecule type" value="Genomic_DNA"/>
</dbReference>
<dbReference type="GO" id="GO:0005680">
    <property type="term" value="C:anaphase-promoting complex"/>
    <property type="evidence" value="ECO:0007669"/>
    <property type="project" value="InterPro"/>
</dbReference>
<dbReference type="KEGG" id="zmk:HG535_0H00270"/>
<dbReference type="GeneID" id="59238504"/>
<keyword evidence="3" id="KW-1185">Reference proteome</keyword>
<organism evidence="2 3">
    <name type="scientific">Zygotorulaspora mrakii</name>
    <name type="common">Zygosaccharomyces mrakii</name>
    <dbReference type="NCBI Taxonomy" id="42260"/>
    <lineage>
        <taxon>Eukaryota</taxon>
        <taxon>Fungi</taxon>
        <taxon>Dikarya</taxon>
        <taxon>Ascomycota</taxon>
        <taxon>Saccharomycotina</taxon>
        <taxon>Saccharomycetes</taxon>
        <taxon>Saccharomycetales</taxon>
        <taxon>Saccharomycetaceae</taxon>
        <taxon>Zygotorulaspora</taxon>
    </lineage>
</organism>
<dbReference type="AlphaFoldDB" id="A0A7H9BAF8"/>
<feature type="region of interest" description="Disordered" evidence="1">
    <location>
        <begin position="141"/>
        <end position="226"/>
    </location>
</feature>
<dbReference type="InterPro" id="IPR008402">
    <property type="entry name" value="APC_su15/mnd2"/>
</dbReference>
<protein>
    <submittedName>
        <fullName evidence="2">Uncharacterized protein</fullName>
    </submittedName>
</protein>
<dbReference type="InterPro" id="IPR016807">
    <property type="entry name" value="Mnd2"/>
</dbReference>
<dbReference type="PIRSF" id="PIRSF022699">
    <property type="entry name" value="MND2"/>
    <property type="match status" value="1"/>
</dbReference>